<feature type="compositionally biased region" description="Polar residues" evidence="1">
    <location>
        <begin position="26"/>
        <end position="40"/>
    </location>
</feature>
<feature type="region of interest" description="Disordered" evidence="1">
    <location>
        <begin position="128"/>
        <end position="165"/>
    </location>
</feature>
<dbReference type="Gramene" id="Kaladp0250s0004.1.v1.1">
    <property type="protein sequence ID" value="Kaladp0250s0004.1.v1.1"/>
    <property type="gene ID" value="Kaladp0250s0004.v1.1"/>
</dbReference>
<name>A0A7N0V6X5_KALFE</name>
<feature type="compositionally biased region" description="Low complexity" evidence="1">
    <location>
        <begin position="143"/>
        <end position="152"/>
    </location>
</feature>
<proteinExistence type="predicted"/>
<accession>A0A7N0V6X5</accession>
<dbReference type="OMA" id="PKECKEG"/>
<sequence length="272" mass="29570">MEQQISEAAAAAGYDESQCRMCGKRQSPSSCHLGISSNSEMEPRTKKPMLHNHQLDPESAALSGYAELKLPIRFNTVMNLSPTSGSPLLRRCVSDPYNSPGDGITNNNNAVSLEFDGPLRRCVSDPYHPPGAMTKNQAGAAGGSPTPAGGLPPLYPGSNRQSATDVTVTPPKVAADSFKGQSPDSLRLQRMRERMKEMARWWDDVVRLEDDETPEEQNHNNAAASQDVSDKEVEELVSVEKSGDGLKIKLRCPCGSGYEILITGQTCYYKLL</sequence>
<evidence type="ECO:0000313" key="2">
    <source>
        <dbReference type="EnsemblPlants" id="Kaladp0250s0004.1.v1.1"/>
    </source>
</evidence>
<evidence type="ECO:0000313" key="3">
    <source>
        <dbReference type="Proteomes" id="UP000594263"/>
    </source>
</evidence>
<protein>
    <submittedName>
        <fullName evidence="2">Uncharacterized protein</fullName>
    </submittedName>
</protein>
<feature type="region of interest" description="Disordered" evidence="1">
    <location>
        <begin position="25"/>
        <end position="45"/>
    </location>
</feature>
<feature type="region of interest" description="Disordered" evidence="1">
    <location>
        <begin position="211"/>
        <end position="236"/>
    </location>
</feature>
<dbReference type="AlphaFoldDB" id="A0A7N0V6X5"/>
<evidence type="ECO:0000256" key="1">
    <source>
        <dbReference type="SAM" id="MobiDB-lite"/>
    </source>
</evidence>
<dbReference type="EnsemblPlants" id="Kaladp0250s0004.1.v1.1">
    <property type="protein sequence ID" value="Kaladp0250s0004.1.v1.1"/>
    <property type="gene ID" value="Kaladp0250s0004.v1.1"/>
</dbReference>
<reference evidence="2" key="1">
    <citation type="submission" date="2021-01" db="UniProtKB">
        <authorList>
            <consortium name="EnsemblPlants"/>
        </authorList>
    </citation>
    <scope>IDENTIFICATION</scope>
</reference>
<keyword evidence="3" id="KW-1185">Reference proteome</keyword>
<dbReference type="Proteomes" id="UP000594263">
    <property type="component" value="Unplaced"/>
</dbReference>
<organism evidence="2 3">
    <name type="scientific">Kalanchoe fedtschenkoi</name>
    <name type="common">Lavender scallops</name>
    <name type="synonym">South American air plant</name>
    <dbReference type="NCBI Taxonomy" id="63787"/>
    <lineage>
        <taxon>Eukaryota</taxon>
        <taxon>Viridiplantae</taxon>
        <taxon>Streptophyta</taxon>
        <taxon>Embryophyta</taxon>
        <taxon>Tracheophyta</taxon>
        <taxon>Spermatophyta</taxon>
        <taxon>Magnoliopsida</taxon>
        <taxon>eudicotyledons</taxon>
        <taxon>Gunneridae</taxon>
        <taxon>Pentapetalae</taxon>
        <taxon>Saxifragales</taxon>
        <taxon>Crassulaceae</taxon>
        <taxon>Kalanchoe</taxon>
    </lineage>
</organism>